<dbReference type="RefSeq" id="WP_048042183.1">
    <property type="nucleotide sequence ID" value="NZ_JJPP01000122.1"/>
</dbReference>
<proteinExistence type="predicted"/>
<protein>
    <submittedName>
        <fullName evidence="2">Uncharacterized protein</fullName>
    </submittedName>
</protein>
<evidence type="ECO:0000313" key="2">
    <source>
        <dbReference type="EMBL" id="KKG87521.1"/>
    </source>
</evidence>
<dbReference type="EMBL" id="JJPP01000122">
    <property type="protein sequence ID" value="KKG77918.1"/>
    <property type="molecule type" value="Genomic_DNA"/>
</dbReference>
<dbReference type="Proteomes" id="UP000034657">
    <property type="component" value="Unassembled WGS sequence"/>
</dbReference>
<evidence type="ECO:0000313" key="3">
    <source>
        <dbReference type="Proteomes" id="UP000034657"/>
    </source>
</evidence>
<name>A0A0F8IEI4_METMZ</name>
<dbReference type="Proteomes" id="UP000034817">
    <property type="component" value="Unassembled WGS sequence"/>
</dbReference>
<evidence type="ECO:0000313" key="4">
    <source>
        <dbReference type="Proteomes" id="UP000034817"/>
    </source>
</evidence>
<dbReference type="AlphaFoldDB" id="A0A0F8IEI4"/>
<sequence length="63" mass="7231">MDEERISLKEYNINRPATTRALYCGRPVFIFIEISLGEIELEEIALGKIMLEHALLSNIKIPD</sequence>
<evidence type="ECO:0000313" key="1">
    <source>
        <dbReference type="EMBL" id="KKG77918.1"/>
    </source>
</evidence>
<organism evidence="2 3">
    <name type="scientific">Methanosarcina mazei</name>
    <name type="common">Methanosarcina frisia</name>
    <dbReference type="NCBI Taxonomy" id="2209"/>
    <lineage>
        <taxon>Archaea</taxon>
        <taxon>Methanobacteriati</taxon>
        <taxon>Methanobacteriota</taxon>
        <taxon>Stenosarchaea group</taxon>
        <taxon>Methanomicrobia</taxon>
        <taxon>Methanosarcinales</taxon>
        <taxon>Methanosarcinaceae</taxon>
        <taxon>Methanosarcina</taxon>
    </lineage>
</organism>
<gene>
    <name evidence="1" type="ORF">DU55_14560</name>
    <name evidence="2" type="ORF">DU69_13715</name>
</gene>
<comment type="caution">
    <text evidence="2">The sequence shown here is derived from an EMBL/GenBank/DDBJ whole genome shotgun (WGS) entry which is preliminary data.</text>
</comment>
<accession>A0A0F8IEI4</accession>
<reference evidence="3 4" key="1">
    <citation type="journal article" date="2015" name="ISME J.">
        <title>Genomic and phenotypic differentiation among Methanosarcina mazei populations from Columbia River sediment.</title>
        <authorList>
            <person name="Youngblut N.D."/>
            <person name="Wirth J.S."/>
            <person name="Henriksen J.R."/>
            <person name="Smith M."/>
            <person name="Simon H."/>
            <person name="Metcalf W.W."/>
            <person name="Whitaker R.J."/>
        </authorList>
    </citation>
    <scope>NUCLEOTIDE SEQUENCE [LARGE SCALE GENOMIC DNA]</scope>
    <source>
        <strain evidence="1 4">3.H.A.2.4</strain>
        <strain evidence="2 3">3.H.M.1A.1</strain>
    </source>
</reference>
<dbReference type="EMBL" id="JJPT01000161">
    <property type="protein sequence ID" value="KKG87521.1"/>
    <property type="molecule type" value="Genomic_DNA"/>
</dbReference>